<dbReference type="PANTHER" id="PTHR43685">
    <property type="entry name" value="GLYCOSYLTRANSFERASE"/>
    <property type="match status" value="1"/>
</dbReference>
<dbReference type="Pfam" id="PF00535">
    <property type="entry name" value="Glycos_transf_2"/>
    <property type="match status" value="1"/>
</dbReference>
<protein>
    <submittedName>
        <fullName evidence="2">Glycosyltransferase</fullName>
        <ecNumber evidence="2">2.4.-.-</ecNumber>
    </submittedName>
</protein>
<dbReference type="EC" id="2.4.-.-" evidence="2"/>
<name>A0AAU7CY03_9BACT</name>
<feature type="domain" description="Glycosyltransferase 2-like" evidence="1">
    <location>
        <begin position="4"/>
        <end position="164"/>
    </location>
</feature>
<dbReference type="InterPro" id="IPR029044">
    <property type="entry name" value="Nucleotide-diphossugar_trans"/>
</dbReference>
<reference evidence="2" key="1">
    <citation type="submission" date="2023-03" db="EMBL/GenBank/DDBJ databases">
        <title>Edaphobacter sp.</title>
        <authorList>
            <person name="Huber K.J."/>
            <person name="Papendorf J."/>
            <person name="Pilke C."/>
            <person name="Bunk B."/>
            <person name="Sproeer C."/>
            <person name="Pester M."/>
        </authorList>
    </citation>
    <scope>NUCLEOTIDE SEQUENCE</scope>
    <source>
        <strain evidence="2">DSM 109919</strain>
    </source>
</reference>
<evidence type="ECO:0000259" key="1">
    <source>
        <dbReference type="Pfam" id="PF00535"/>
    </source>
</evidence>
<accession>A0AAU7CY03</accession>
<dbReference type="RefSeq" id="WP_348267493.1">
    <property type="nucleotide sequence ID" value="NZ_CP121194.1"/>
</dbReference>
<gene>
    <name evidence="2" type="ORF">P4G45_16110</name>
</gene>
<keyword evidence="2" id="KW-0808">Transferase</keyword>
<keyword evidence="2" id="KW-0328">Glycosyltransferase</keyword>
<dbReference type="AlphaFoldDB" id="A0AAU7CY03"/>
<proteinExistence type="predicted"/>
<dbReference type="InterPro" id="IPR001173">
    <property type="entry name" value="Glyco_trans_2-like"/>
</dbReference>
<dbReference type="EMBL" id="CP121194">
    <property type="protein sequence ID" value="XBH09987.1"/>
    <property type="molecule type" value="Genomic_DNA"/>
</dbReference>
<dbReference type="SUPFAM" id="SSF53448">
    <property type="entry name" value="Nucleotide-diphospho-sugar transferases"/>
    <property type="match status" value="1"/>
</dbReference>
<dbReference type="Gene3D" id="3.90.550.10">
    <property type="entry name" value="Spore Coat Polysaccharide Biosynthesis Protein SpsA, Chain A"/>
    <property type="match status" value="1"/>
</dbReference>
<sequence>MAVSVAATVLNEVDDIPGLVASLTDQILVPAEIIIVDGGSADGTWEWLLNAKAQYPTLIPIRDESCNLKQSPGPIARGRNVAIAAATSDVIACADAGCTYRPDWLSRLTAPIVAGASEYAVGGSCIDPASSTVWDIASAPFFGVKLNPNEPTKSCTARSMAFRKELWQRVGGFPETVFLGEDTLFDAKVRKLVTPAFPERAKAFYRPRHALKSALSQLASYAIADGAIGIRPARLFRNLARCVVEVLAIIDLRWNPIPLLCILALENYFAFRLDWRSLQKATFRVLAARLVFSLMVPWVVSWNQIKGGITKAHQANRQNAS</sequence>
<dbReference type="KEGG" id="epl:P4G45_16110"/>
<organism evidence="2">
    <name type="scientific">Edaphobacter paludis</name>
    <dbReference type="NCBI Taxonomy" id="3035702"/>
    <lineage>
        <taxon>Bacteria</taxon>
        <taxon>Pseudomonadati</taxon>
        <taxon>Acidobacteriota</taxon>
        <taxon>Terriglobia</taxon>
        <taxon>Terriglobales</taxon>
        <taxon>Acidobacteriaceae</taxon>
        <taxon>Edaphobacter</taxon>
    </lineage>
</organism>
<dbReference type="InterPro" id="IPR050834">
    <property type="entry name" value="Glycosyltransf_2"/>
</dbReference>
<dbReference type="GO" id="GO:0016757">
    <property type="term" value="F:glycosyltransferase activity"/>
    <property type="evidence" value="ECO:0007669"/>
    <property type="project" value="UniProtKB-KW"/>
</dbReference>
<evidence type="ECO:0000313" key="2">
    <source>
        <dbReference type="EMBL" id="XBH09987.1"/>
    </source>
</evidence>
<dbReference type="PANTHER" id="PTHR43685:SF3">
    <property type="entry name" value="SLR2126 PROTEIN"/>
    <property type="match status" value="1"/>
</dbReference>